<feature type="transmembrane region" description="Helical" evidence="11">
    <location>
        <begin position="52"/>
        <end position="70"/>
    </location>
</feature>
<keyword evidence="3 11" id="KW-0813">Transport</keyword>
<proteinExistence type="inferred from homology"/>
<dbReference type="OrthoDB" id="3308at2759"/>
<keyword evidence="6 11" id="KW-0999">Mitochondrion inner membrane</keyword>
<evidence type="ECO:0000313" key="13">
    <source>
        <dbReference type="Proteomes" id="UP000183567"/>
    </source>
</evidence>
<evidence type="ECO:0000256" key="9">
    <source>
        <dbReference type="ARBA" id="ARBA00023128"/>
    </source>
</evidence>
<keyword evidence="10 11" id="KW-0472">Membrane</keyword>
<comment type="caution">
    <text evidence="12">The sequence shown here is derived from an EMBL/GenBank/DDBJ whole genome shotgun (WGS) entry which is preliminary data.</text>
</comment>
<sequence>MQNHFRTLPTPHLFVQRRVQETNMSIQYRQDMPPPGGFDAIKYKRNLPFRGPSGLVILGAVTAVCAYGFYRVGKGNLERRELQREKVWSRIHLVPLLLAEGDRDAYRRQQAALQREREIMKDVKGWEAGKSVYNNTRYRSAESIVVL</sequence>
<evidence type="ECO:0000256" key="7">
    <source>
        <dbReference type="ARBA" id="ARBA00022982"/>
    </source>
</evidence>
<evidence type="ECO:0000256" key="10">
    <source>
        <dbReference type="ARBA" id="ARBA00023136"/>
    </source>
</evidence>
<dbReference type="AlphaFoldDB" id="A0A1J8R131"/>
<dbReference type="PANTHER" id="PTHR12966">
    <property type="entry name" value="NADH DEHYDROGENASE UBIQUINONE 1 ALPHA SUBCOMPLEX SUBUNIT 13"/>
    <property type="match status" value="1"/>
</dbReference>
<keyword evidence="5 11" id="KW-0812">Transmembrane</keyword>
<evidence type="ECO:0000256" key="3">
    <source>
        <dbReference type="ARBA" id="ARBA00022448"/>
    </source>
</evidence>
<dbReference type="PANTHER" id="PTHR12966:SF0">
    <property type="entry name" value="NADH DEHYDROGENASE [UBIQUINONE] 1 ALPHA SUBCOMPLEX SUBUNIT 13"/>
    <property type="match status" value="1"/>
</dbReference>
<evidence type="ECO:0000256" key="8">
    <source>
        <dbReference type="ARBA" id="ARBA00022989"/>
    </source>
</evidence>
<evidence type="ECO:0000256" key="11">
    <source>
        <dbReference type="RuleBase" id="RU368034"/>
    </source>
</evidence>
<evidence type="ECO:0000256" key="4">
    <source>
        <dbReference type="ARBA" id="ARBA00022660"/>
    </source>
</evidence>
<dbReference type="EMBL" id="LVVM01001096">
    <property type="protein sequence ID" value="OJA19353.1"/>
    <property type="molecule type" value="Genomic_DNA"/>
</dbReference>
<evidence type="ECO:0000256" key="6">
    <source>
        <dbReference type="ARBA" id="ARBA00022792"/>
    </source>
</evidence>
<dbReference type="Proteomes" id="UP000183567">
    <property type="component" value="Unassembled WGS sequence"/>
</dbReference>
<dbReference type="InterPro" id="IPR009346">
    <property type="entry name" value="GRIM-19"/>
</dbReference>
<dbReference type="STRING" id="180088.A0A1J8R131"/>
<keyword evidence="13" id="KW-1185">Reference proteome</keyword>
<keyword evidence="8 11" id="KW-1133">Transmembrane helix</keyword>
<comment type="subcellular location">
    <subcellularLocation>
        <location evidence="1 11">Mitochondrion inner membrane</location>
        <topology evidence="1 11">Single-pass membrane protein</topology>
        <orientation evidence="1 11">Matrix side</orientation>
    </subcellularLocation>
</comment>
<evidence type="ECO:0000256" key="5">
    <source>
        <dbReference type="ARBA" id="ARBA00022692"/>
    </source>
</evidence>
<comment type="similarity">
    <text evidence="2 11">Belongs to the complex I NDUFA13 subunit family.</text>
</comment>
<gene>
    <name evidence="12" type="ORF">AZE42_00430</name>
</gene>
<keyword evidence="4 11" id="KW-0679">Respiratory chain</keyword>
<name>A0A1J8R131_9AGAM</name>
<keyword evidence="7 11" id="KW-0249">Electron transport</keyword>
<dbReference type="GO" id="GO:0005743">
    <property type="term" value="C:mitochondrial inner membrane"/>
    <property type="evidence" value="ECO:0007669"/>
    <property type="project" value="UniProtKB-SubCell"/>
</dbReference>
<evidence type="ECO:0000256" key="1">
    <source>
        <dbReference type="ARBA" id="ARBA00004298"/>
    </source>
</evidence>
<dbReference type="GO" id="GO:0045271">
    <property type="term" value="C:respiratory chain complex I"/>
    <property type="evidence" value="ECO:0007669"/>
    <property type="project" value="UniProtKB-UniRule"/>
</dbReference>
<comment type="function">
    <text evidence="11">Complex I functions in the transfer of electrons from NADH to the respiratory chain. Accessory subunit of the mitochondrial membrane respiratory chain NADH dehydrogenase (Complex I), that is believed not to be involved in catalysis.</text>
</comment>
<keyword evidence="9 11" id="KW-0496">Mitochondrion</keyword>
<evidence type="ECO:0000313" key="12">
    <source>
        <dbReference type="EMBL" id="OJA19353.1"/>
    </source>
</evidence>
<dbReference type="Pfam" id="PF06212">
    <property type="entry name" value="GRIM-19"/>
    <property type="match status" value="1"/>
</dbReference>
<evidence type="ECO:0000256" key="2">
    <source>
        <dbReference type="ARBA" id="ARBA00007312"/>
    </source>
</evidence>
<accession>A0A1J8R131</accession>
<protein>
    <recommendedName>
        <fullName evidence="11">NADH dehydrogenase [ubiquinone] 1 alpha subcomplex subunit 13</fullName>
    </recommendedName>
</protein>
<organism evidence="12 13">
    <name type="scientific">Rhizopogon vesiculosus</name>
    <dbReference type="NCBI Taxonomy" id="180088"/>
    <lineage>
        <taxon>Eukaryota</taxon>
        <taxon>Fungi</taxon>
        <taxon>Dikarya</taxon>
        <taxon>Basidiomycota</taxon>
        <taxon>Agaricomycotina</taxon>
        <taxon>Agaricomycetes</taxon>
        <taxon>Agaricomycetidae</taxon>
        <taxon>Boletales</taxon>
        <taxon>Suillineae</taxon>
        <taxon>Rhizopogonaceae</taxon>
        <taxon>Rhizopogon</taxon>
    </lineage>
</organism>
<reference evidence="12 13" key="1">
    <citation type="submission" date="2016-03" db="EMBL/GenBank/DDBJ databases">
        <title>Comparative genomics of the ectomycorrhizal sister species Rhizopogon vinicolor and Rhizopogon vesiculosus (Basidiomycota: Boletales) reveals a divergence of the mating type B locus.</title>
        <authorList>
            <person name="Mujic A.B."/>
            <person name="Kuo A."/>
            <person name="Tritt A."/>
            <person name="Lipzen A."/>
            <person name="Chen C."/>
            <person name="Johnson J."/>
            <person name="Sharma A."/>
            <person name="Barry K."/>
            <person name="Grigoriev I.V."/>
            <person name="Spatafora J.W."/>
        </authorList>
    </citation>
    <scope>NUCLEOTIDE SEQUENCE [LARGE SCALE GENOMIC DNA]</scope>
    <source>
        <strain evidence="12 13">AM-OR11-056</strain>
    </source>
</reference>